<accession>A0A0F9ER14</accession>
<gene>
    <name evidence="1" type="ORF">LCGC14_2396750</name>
</gene>
<sequence length="110" mass="12474">KKHVYLINTTTKSLLTCTTVYFRCTNSDISTTDPSLVRDIRTFLQYNDLDSRNLPDGTLFHLVNTTYTGYREIMGDRKVVLNKGDTITFKLAILPDGPIEVLVLDGRDDT</sequence>
<feature type="non-terminal residue" evidence="1">
    <location>
        <position position="1"/>
    </location>
</feature>
<comment type="caution">
    <text evidence="1">The sequence shown here is derived from an EMBL/GenBank/DDBJ whole genome shotgun (WGS) entry which is preliminary data.</text>
</comment>
<dbReference type="EMBL" id="LAZR01035887">
    <property type="protein sequence ID" value="KKL26293.1"/>
    <property type="molecule type" value="Genomic_DNA"/>
</dbReference>
<reference evidence="1" key="1">
    <citation type="journal article" date="2015" name="Nature">
        <title>Complex archaea that bridge the gap between prokaryotes and eukaryotes.</title>
        <authorList>
            <person name="Spang A."/>
            <person name="Saw J.H."/>
            <person name="Jorgensen S.L."/>
            <person name="Zaremba-Niedzwiedzka K."/>
            <person name="Martijn J."/>
            <person name="Lind A.E."/>
            <person name="van Eijk R."/>
            <person name="Schleper C."/>
            <person name="Guy L."/>
            <person name="Ettema T.J."/>
        </authorList>
    </citation>
    <scope>NUCLEOTIDE SEQUENCE</scope>
</reference>
<evidence type="ECO:0000313" key="1">
    <source>
        <dbReference type="EMBL" id="KKL26293.1"/>
    </source>
</evidence>
<dbReference type="AlphaFoldDB" id="A0A0F9ER14"/>
<name>A0A0F9ER14_9ZZZZ</name>
<proteinExistence type="predicted"/>
<organism evidence="1">
    <name type="scientific">marine sediment metagenome</name>
    <dbReference type="NCBI Taxonomy" id="412755"/>
    <lineage>
        <taxon>unclassified sequences</taxon>
        <taxon>metagenomes</taxon>
        <taxon>ecological metagenomes</taxon>
    </lineage>
</organism>
<protein>
    <submittedName>
        <fullName evidence="1">Uncharacterized protein</fullName>
    </submittedName>
</protein>